<reference evidence="1" key="1">
    <citation type="journal article" date="2015" name="Nature">
        <title>Complex archaea that bridge the gap between prokaryotes and eukaryotes.</title>
        <authorList>
            <person name="Spang A."/>
            <person name="Saw J.H."/>
            <person name="Jorgensen S.L."/>
            <person name="Zaremba-Niedzwiedzka K."/>
            <person name="Martijn J."/>
            <person name="Lind A.E."/>
            <person name="van Eijk R."/>
            <person name="Schleper C."/>
            <person name="Guy L."/>
            <person name="Ettema T.J."/>
        </authorList>
    </citation>
    <scope>NUCLEOTIDE SEQUENCE</scope>
</reference>
<dbReference type="AlphaFoldDB" id="A0A0F8Y033"/>
<gene>
    <name evidence="1" type="ORF">LCGC14_2959660</name>
</gene>
<organism evidence="1">
    <name type="scientific">marine sediment metagenome</name>
    <dbReference type="NCBI Taxonomy" id="412755"/>
    <lineage>
        <taxon>unclassified sequences</taxon>
        <taxon>metagenomes</taxon>
        <taxon>ecological metagenomes</taxon>
    </lineage>
</organism>
<accession>A0A0F8Y033</accession>
<sequence length="290" mass="32849">MNAKEIEQLADHLDTQFSTQSKNDKLDQAIIRQQHVLEAQKDSKRNVVAVGTGYGKLVRSQNFSFLSSRPFVAFNAPRDTLKEHAEMLEAANQGVWKLSGAYLAWLRAIQDVVDVGRGWLLTHGLPQLWKGLDFSQRPDEPDQEYLDRLDDLKLANWPIVVRHVDVRNTWPTFTLKRELDQVVELREMTARQLEEAYGSRFGIEKDTDKVKVIVYADHVEMHTVIAKHDGALAFGGFSGFGTIPAQDAIAPWEHGMKMNPYVLMEAPVLPENDEGVVWEGSIASLRYLVP</sequence>
<protein>
    <submittedName>
        <fullName evidence="1">Uncharacterized protein</fullName>
    </submittedName>
</protein>
<name>A0A0F8Y033_9ZZZZ</name>
<proteinExistence type="predicted"/>
<dbReference type="EMBL" id="LAZR01059870">
    <property type="protein sequence ID" value="KKK66880.1"/>
    <property type="molecule type" value="Genomic_DNA"/>
</dbReference>
<feature type="non-terminal residue" evidence="1">
    <location>
        <position position="290"/>
    </location>
</feature>
<evidence type="ECO:0000313" key="1">
    <source>
        <dbReference type="EMBL" id="KKK66880.1"/>
    </source>
</evidence>
<comment type="caution">
    <text evidence="1">The sequence shown here is derived from an EMBL/GenBank/DDBJ whole genome shotgun (WGS) entry which is preliminary data.</text>
</comment>